<reference evidence="2 3" key="1">
    <citation type="submission" date="2018-04" db="EMBL/GenBank/DDBJ databases">
        <title>Chitinophaga fuyangensis sp. nov., isolated from soil in a chemical factory.</title>
        <authorList>
            <person name="Chen K."/>
        </authorList>
    </citation>
    <scope>NUCLEOTIDE SEQUENCE [LARGE SCALE GENOMIC DNA]</scope>
    <source>
        <strain evidence="2 3">LY-1</strain>
    </source>
</reference>
<accession>A0A2T7BHJ3</accession>
<evidence type="ECO:0000313" key="2">
    <source>
        <dbReference type="EMBL" id="PUZ25738.1"/>
    </source>
</evidence>
<feature type="transmembrane region" description="Helical" evidence="1">
    <location>
        <begin position="102"/>
        <end position="121"/>
    </location>
</feature>
<dbReference type="Pfam" id="PF06993">
    <property type="entry name" value="DUF1304"/>
    <property type="match status" value="1"/>
</dbReference>
<keyword evidence="1" id="KW-0812">Transmembrane</keyword>
<gene>
    <name evidence="2" type="ORF">DCC81_15855</name>
</gene>
<dbReference type="RefSeq" id="WP_108687577.1">
    <property type="nucleotide sequence ID" value="NZ_QCYK01000002.1"/>
</dbReference>
<evidence type="ECO:0000256" key="1">
    <source>
        <dbReference type="SAM" id="Phobius"/>
    </source>
</evidence>
<protein>
    <submittedName>
        <fullName evidence="2">DUF1304 domain-containing protein</fullName>
    </submittedName>
</protein>
<dbReference type="InterPro" id="IPR009732">
    <property type="entry name" value="DUF1304"/>
</dbReference>
<proteinExistence type="predicted"/>
<sequence length="123" mass="13458">MQLVAALLVGLVAVEHLYIMWIEMFAWTTAGRKAFRSFPAHLFEPTKGLAANQGLYNGFLAAGLIWSLCIGDLHWRTQVATFFLSCVGIAGLFGAVTAARRIFYVQALPAIIALICVWIAAGW</sequence>
<keyword evidence="1" id="KW-1133">Transmembrane helix</keyword>
<dbReference type="PANTHER" id="PTHR38446">
    <property type="entry name" value="BLL0914 PROTEIN"/>
    <property type="match status" value="1"/>
</dbReference>
<feature type="transmembrane region" description="Helical" evidence="1">
    <location>
        <begin position="55"/>
        <end position="73"/>
    </location>
</feature>
<keyword evidence="3" id="KW-1185">Reference proteome</keyword>
<comment type="caution">
    <text evidence="2">The sequence shown here is derived from an EMBL/GenBank/DDBJ whole genome shotgun (WGS) entry which is preliminary data.</text>
</comment>
<dbReference type="OrthoDB" id="9803832at2"/>
<dbReference type="Proteomes" id="UP000244450">
    <property type="component" value="Unassembled WGS sequence"/>
</dbReference>
<name>A0A2T7BHJ3_9BACT</name>
<dbReference type="EMBL" id="QCYK01000002">
    <property type="protein sequence ID" value="PUZ25738.1"/>
    <property type="molecule type" value="Genomic_DNA"/>
</dbReference>
<dbReference type="AlphaFoldDB" id="A0A2T7BHJ3"/>
<organism evidence="2 3">
    <name type="scientific">Chitinophaga parva</name>
    <dbReference type="NCBI Taxonomy" id="2169414"/>
    <lineage>
        <taxon>Bacteria</taxon>
        <taxon>Pseudomonadati</taxon>
        <taxon>Bacteroidota</taxon>
        <taxon>Chitinophagia</taxon>
        <taxon>Chitinophagales</taxon>
        <taxon>Chitinophagaceae</taxon>
        <taxon>Chitinophaga</taxon>
    </lineage>
</organism>
<keyword evidence="1" id="KW-0472">Membrane</keyword>
<feature type="transmembrane region" description="Helical" evidence="1">
    <location>
        <begin position="80"/>
        <end position="96"/>
    </location>
</feature>
<evidence type="ECO:0000313" key="3">
    <source>
        <dbReference type="Proteomes" id="UP000244450"/>
    </source>
</evidence>
<dbReference type="PANTHER" id="PTHR38446:SF1">
    <property type="entry name" value="BLL0914 PROTEIN"/>
    <property type="match status" value="1"/>
</dbReference>